<gene>
    <name evidence="2" type="ORF">GCM10009747_09180</name>
</gene>
<feature type="domain" description="N-acetyltransferase" evidence="1">
    <location>
        <begin position="20"/>
        <end position="189"/>
    </location>
</feature>
<keyword evidence="3" id="KW-1185">Reference proteome</keyword>
<sequence>MAVEIRPITFPDRLGTRESVEFERYAEFAIDIEVERWGDDRLAYTPAEMLAMYRDETYEMRQAFAAWDGGACVGRTITWWERDPAAKTGTVIVEVASAYRRQGLGSRLLEHAERVITDLGRSTYMGWVDYPIAQLDLPGPRLAAPDGDATIPAELPSVRFATRHGYVIGQLERSSALDIDGRVEEFRTESARRESAASDYRLVGWIDHVPEALVDSYAAARARMVLDVPAGGLTIDEEQWDADRVRSHESQAIDGGRNLLVQAAVAPDGSIAGYTELELPPGKTVAYQSDTLVLAAHRGHRLGMRMKLANLVRLGEIAPERTKIYTWNADENAHMLAINIALGFEPHGMSAEFQRG</sequence>
<evidence type="ECO:0000313" key="2">
    <source>
        <dbReference type="EMBL" id="GAA1753595.1"/>
    </source>
</evidence>
<dbReference type="InterPro" id="IPR016181">
    <property type="entry name" value="Acyl_CoA_acyltransferase"/>
</dbReference>
<dbReference type="SUPFAM" id="SSF55729">
    <property type="entry name" value="Acyl-CoA N-acyltransferases (Nat)"/>
    <property type="match status" value="2"/>
</dbReference>
<accession>A0ABN2KDG1</accession>
<dbReference type="EMBL" id="BAAANH010000002">
    <property type="protein sequence ID" value="GAA1753595.1"/>
    <property type="molecule type" value="Genomic_DNA"/>
</dbReference>
<evidence type="ECO:0000259" key="1">
    <source>
        <dbReference type="PROSITE" id="PS51186"/>
    </source>
</evidence>
<dbReference type="Proteomes" id="UP001500506">
    <property type="component" value="Unassembled WGS sequence"/>
</dbReference>
<dbReference type="PROSITE" id="PS51186">
    <property type="entry name" value="GNAT"/>
    <property type="match status" value="1"/>
</dbReference>
<evidence type="ECO:0000313" key="3">
    <source>
        <dbReference type="Proteomes" id="UP001500506"/>
    </source>
</evidence>
<dbReference type="Pfam" id="PF00583">
    <property type="entry name" value="Acetyltransf_1"/>
    <property type="match status" value="1"/>
</dbReference>
<name>A0ABN2KDG1_9MICO</name>
<dbReference type="Gene3D" id="3.40.630.30">
    <property type="match status" value="1"/>
</dbReference>
<protein>
    <submittedName>
        <fullName evidence="2">GNAT family N-acetyltransferase</fullName>
    </submittedName>
</protein>
<dbReference type="InterPro" id="IPR000182">
    <property type="entry name" value="GNAT_dom"/>
</dbReference>
<comment type="caution">
    <text evidence="2">The sequence shown here is derived from an EMBL/GenBank/DDBJ whole genome shotgun (WGS) entry which is preliminary data.</text>
</comment>
<proteinExistence type="predicted"/>
<dbReference type="RefSeq" id="WP_232497429.1">
    <property type="nucleotide sequence ID" value="NZ_BAAANH010000002.1"/>
</dbReference>
<organism evidence="2 3">
    <name type="scientific">Agromyces humatus</name>
    <dbReference type="NCBI Taxonomy" id="279573"/>
    <lineage>
        <taxon>Bacteria</taxon>
        <taxon>Bacillati</taxon>
        <taxon>Actinomycetota</taxon>
        <taxon>Actinomycetes</taxon>
        <taxon>Micrococcales</taxon>
        <taxon>Microbacteriaceae</taxon>
        <taxon>Agromyces</taxon>
    </lineage>
</organism>
<dbReference type="CDD" id="cd04301">
    <property type="entry name" value="NAT_SF"/>
    <property type="match status" value="1"/>
</dbReference>
<reference evidence="2 3" key="1">
    <citation type="journal article" date="2019" name="Int. J. Syst. Evol. Microbiol.">
        <title>The Global Catalogue of Microorganisms (GCM) 10K type strain sequencing project: providing services to taxonomists for standard genome sequencing and annotation.</title>
        <authorList>
            <consortium name="The Broad Institute Genomics Platform"/>
            <consortium name="The Broad Institute Genome Sequencing Center for Infectious Disease"/>
            <person name="Wu L."/>
            <person name="Ma J."/>
        </authorList>
    </citation>
    <scope>NUCLEOTIDE SEQUENCE [LARGE SCALE GENOMIC DNA]</scope>
    <source>
        <strain evidence="2 3">JCM 14319</strain>
    </source>
</reference>